<dbReference type="EMBL" id="MLQS01000001">
    <property type="protein sequence ID" value="OIJ21647.1"/>
    <property type="molecule type" value="Genomic_DNA"/>
</dbReference>
<dbReference type="FunFam" id="3.40.50.300:FF:000224">
    <property type="entry name" value="Energy-coupling factor transporter ATP-binding protein EcfA"/>
    <property type="match status" value="1"/>
</dbReference>
<dbReference type="InterPro" id="IPR027417">
    <property type="entry name" value="P-loop_NTPase"/>
</dbReference>
<evidence type="ECO:0000259" key="9">
    <source>
        <dbReference type="PROSITE" id="PS50893"/>
    </source>
</evidence>
<keyword evidence="11" id="KW-1185">Reference proteome</keyword>
<dbReference type="InterPro" id="IPR003439">
    <property type="entry name" value="ABC_transporter-like_ATP-bd"/>
</dbReference>
<dbReference type="STRING" id="472963.BKP45_02675"/>
<dbReference type="SUPFAM" id="SSF52540">
    <property type="entry name" value="P-loop containing nucleoside triphosphate hydrolases"/>
    <property type="match status" value="1"/>
</dbReference>
<evidence type="ECO:0000256" key="1">
    <source>
        <dbReference type="ARBA" id="ARBA00004202"/>
    </source>
</evidence>
<evidence type="ECO:0000256" key="4">
    <source>
        <dbReference type="ARBA" id="ARBA00022475"/>
    </source>
</evidence>
<dbReference type="GO" id="GO:0042626">
    <property type="term" value="F:ATPase-coupled transmembrane transporter activity"/>
    <property type="evidence" value="ECO:0007669"/>
    <property type="project" value="TreeGrafter"/>
</dbReference>
<reference evidence="10 11" key="1">
    <citation type="submission" date="2016-10" db="EMBL/GenBank/DDBJ databases">
        <title>Draft genome sequences of four alkaliphilic bacteria belonging to the Anaerobacillus genus.</title>
        <authorList>
            <person name="Bassil N.M."/>
            <person name="Lloyd J.R."/>
        </authorList>
    </citation>
    <scope>NUCLEOTIDE SEQUENCE [LARGE SCALE GENOMIC DNA]</scope>
    <source>
        <strain evidence="10 11">DSM 22531</strain>
    </source>
</reference>
<dbReference type="GO" id="GO:0016887">
    <property type="term" value="F:ATP hydrolysis activity"/>
    <property type="evidence" value="ECO:0007669"/>
    <property type="project" value="InterPro"/>
</dbReference>
<keyword evidence="7" id="KW-1278">Translocase</keyword>
<evidence type="ECO:0000313" key="11">
    <source>
        <dbReference type="Proteomes" id="UP000180057"/>
    </source>
</evidence>
<evidence type="ECO:0000256" key="6">
    <source>
        <dbReference type="ARBA" id="ARBA00022840"/>
    </source>
</evidence>
<keyword evidence="5" id="KW-0547">Nucleotide-binding</keyword>
<accession>A0A1S2MCT7</accession>
<dbReference type="InterPro" id="IPR050095">
    <property type="entry name" value="ECF_ABC_transporter_ATP-bd"/>
</dbReference>
<organism evidence="10 11">
    <name type="scientific">Anaerobacillus alkalidiazotrophicus</name>
    <dbReference type="NCBI Taxonomy" id="472963"/>
    <lineage>
        <taxon>Bacteria</taxon>
        <taxon>Bacillati</taxon>
        <taxon>Bacillota</taxon>
        <taxon>Bacilli</taxon>
        <taxon>Bacillales</taxon>
        <taxon>Bacillaceae</taxon>
        <taxon>Anaerobacillus</taxon>
    </lineage>
</organism>
<keyword evidence="3" id="KW-0813">Transport</keyword>
<dbReference type="AlphaFoldDB" id="A0A1S2MCT7"/>
<dbReference type="OrthoDB" id="9784332at2"/>
<dbReference type="InterPro" id="IPR003593">
    <property type="entry name" value="AAA+_ATPase"/>
</dbReference>
<dbReference type="GO" id="GO:0005524">
    <property type="term" value="F:ATP binding"/>
    <property type="evidence" value="ECO:0007669"/>
    <property type="project" value="UniProtKB-KW"/>
</dbReference>
<dbReference type="InterPro" id="IPR015856">
    <property type="entry name" value="ABC_transpr_CbiO/EcfA_su"/>
</dbReference>
<protein>
    <submittedName>
        <fullName evidence="10">Energy-coupling factor transporter ATPase</fullName>
    </submittedName>
</protein>
<dbReference type="NCBIfam" id="TIGR04520">
    <property type="entry name" value="ECF_ATPase_1"/>
    <property type="match status" value="1"/>
</dbReference>
<evidence type="ECO:0000256" key="7">
    <source>
        <dbReference type="ARBA" id="ARBA00022967"/>
    </source>
</evidence>
<comment type="subcellular location">
    <subcellularLocation>
        <location evidence="1">Cell membrane</location>
        <topology evidence="1">Peripheral membrane protein</topology>
    </subcellularLocation>
</comment>
<proteinExistence type="inferred from homology"/>
<dbReference type="PROSITE" id="PS00211">
    <property type="entry name" value="ABC_TRANSPORTER_1"/>
    <property type="match status" value="1"/>
</dbReference>
<dbReference type="InterPro" id="IPR017871">
    <property type="entry name" value="ABC_transporter-like_CS"/>
</dbReference>
<dbReference type="Gene3D" id="3.40.50.300">
    <property type="entry name" value="P-loop containing nucleotide triphosphate hydrolases"/>
    <property type="match status" value="1"/>
</dbReference>
<comment type="caution">
    <text evidence="10">The sequence shown here is derived from an EMBL/GenBank/DDBJ whole genome shotgun (WGS) entry which is preliminary data.</text>
</comment>
<keyword evidence="6" id="KW-0067">ATP-binding</keyword>
<dbReference type="RefSeq" id="WP_071388239.1">
    <property type="nucleotide sequence ID" value="NZ_MLQS01000001.1"/>
</dbReference>
<dbReference type="Pfam" id="PF00005">
    <property type="entry name" value="ABC_tran"/>
    <property type="match status" value="1"/>
</dbReference>
<dbReference type="NCBIfam" id="NF010156">
    <property type="entry name" value="PRK13635.1"/>
    <property type="match status" value="1"/>
</dbReference>
<gene>
    <name evidence="10" type="ORF">BKP45_02675</name>
</gene>
<dbReference type="CDD" id="cd03225">
    <property type="entry name" value="ABC_cobalt_CbiO_domain1"/>
    <property type="match status" value="1"/>
</dbReference>
<dbReference type="PANTHER" id="PTHR43553">
    <property type="entry name" value="HEAVY METAL TRANSPORTER"/>
    <property type="match status" value="1"/>
</dbReference>
<sequence length="281" mass="31736">MSNTLIRINGLSFKYDEESLNVLNNIHMQVCKGEWVSIVGHNGSGKSTLAKFLNGLLIPTQPNIVTVEDLDSYDEEIVWKVRNKVGMVFQNPDNQMVATTVRDDVAFGLENIGIKREEMLNRIDWAIQKVKMENYLEHEPHRLSGGQKQRVAIAGIIAMRPSVLILDEATSMLDPMGRKEVLDTVWKLNKEEGMTVINITHDLEETVLSDKIIVMNKGEISTYGSPKEVFAQGEKLVEAGLDLPFSLQIQQLIKEKGYNIPTACLTKKELVNELWRLQSKT</sequence>
<dbReference type="InterPro" id="IPR030947">
    <property type="entry name" value="EcfA_1"/>
</dbReference>
<dbReference type="NCBIfam" id="NF010167">
    <property type="entry name" value="PRK13648.1"/>
    <property type="match status" value="1"/>
</dbReference>
<dbReference type="PANTHER" id="PTHR43553:SF24">
    <property type="entry name" value="ENERGY-COUPLING FACTOR TRANSPORTER ATP-BINDING PROTEIN ECFA1"/>
    <property type="match status" value="1"/>
</dbReference>
<comment type="similarity">
    <text evidence="2">Belongs to the ABC transporter superfamily.</text>
</comment>
<dbReference type="GO" id="GO:0015087">
    <property type="term" value="F:cobalt ion transmembrane transporter activity"/>
    <property type="evidence" value="ECO:0007669"/>
    <property type="project" value="UniProtKB-ARBA"/>
</dbReference>
<dbReference type="Proteomes" id="UP000180057">
    <property type="component" value="Unassembled WGS sequence"/>
</dbReference>
<keyword evidence="8" id="KW-0472">Membrane</keyword>
<evidence type="ECO:0000256" key="3">
    <source>
        <dbReference type="ARBA" id="ARBA00022448"/>
    </source>
</evidence>
<keyword evidence="4" id="KW-1003">Cell membrane</keyword>
<feature type="domain" description="ABC transporter" evidence="9">
    <location>
        <begin position="6"/>
        <end position="242"/>
    </location>
</feature>
<dbReference type="SMART" id="SM00382">
    <property type="entry name" value="AAA"/>
    <property type="match status" value="1"/>
</dbReference>
<name>A0A1S2MCT7_9BACI</name>
<dbReference type="PROSITE" id="PS50893">
    <property type="entry name" value="ABC_TRANSPORTER_2"/>
    <property type="match status" value="1"/>
</dbReference>
<evidence type="ECO:0000256" key="2">
    <source>
        <dbReference type="ARBA" id="ARBA00005417"/>
    </source>
</evidence>
<evidence type="ECO:0000256" key="5">
    <source>
        <dbReference type="ARBA" id="ARBA00022741"/>
    </source>
</evidence>
<evidence type="ECO:0000256" key="8">
    <source>
        <dbReference type="ARBA" id="ARBA00023136"/>
    </source>
</evidence>
<evidence type="ECO:0000313" key="10">
    <source>
        <dbReference type="EMBL" id="OIJ21647.1"/>
    </source>
</evidence>
<dbReference type="GO" id="GO:0043190">
    <property type="term" value="C:ATP-binding cassette (ABC) transporter complex"/>
    <property type="evidence" value="ECO:0007669"/>
    <property type="project" value="TreeGrafter"/>
</dbReference>